<dbReference type="Proteomes" id="UP000708208">
    <property type="component" value="Unassembled WGS sequence"/>
</dbReference>
<evidence type="ECO:0000259" key="10">
    <source>
        <dbReference type="PROSITE" id="PS50157"/>
    </source>
</evidence>
<sequence>MGKFKDKKKKSMQKKKLGRRKKLSVKERILERDEHMKGGPPNCVICLVPIQTQPAPSTSSTLPVDTMTESSLNQVQSIHLCEMLDIPLSFKQGFQEYSFCNSCYQKIERASILLVLVPEIPTQSEAKARRKEMKELESIIKDLKAKLCKFQIQIVTLNKERGDSDRSQELLQFRTNVCKEMQSKLNYVTEKREPVLRLESIYNLNPKDTILENSGPPNCIICMRGPGENLEIHPLLQEECLQLIRLLRLSDKLKEDFNGSQAYSCSQCLVKIKSVNEMYKQIERINIGLADSREFFEKGILELPTPNAKSASQIDPELVGFVILRRRMAKELHICKTRRFSAYEISGTSGVNHDADVDNIDDEEGSPLNDDIQDFCEVILTENPDSGAGASQNHNSNLQQGKRVYKDIKCEYCDMTYRSHKSLKIHRNRIHFDILPFKCKYCDQGFVTKEKLEKHENSHEGIRNNECRICHKLFSRRSAMKVHEAKHTGVRSFQCELCDKNYLAYAALRKHIEAIHGTEKFICELCGKELPSRHYLNSHVRKHQEKEAGIVRPKSKVPIGRGCTPVILNFDVHSFLSSAVQNVQGLQNETVSTESLDQTQDQDQDQDLDEPAQEQQPQQQQQQQHIHQLHQQQQHQQQQQQQQHDPMQMCNE</sequence>
<dbReference type="AlphaFoldDB" id="A0A8J2P090"/>
<proteinExistence type="predicted"/>
<gene>
    <name evidence="11" type="ORF">AFUS01_LOCUS14895</name>
</gene>
<feature type="domain" description="C2H2-type" evidence="10">
    <location>
        <begin position="437"/>
        <end position="464"/>
    </location>
</feature>
<feature type="compositionally biased region" description="Acidic residues" evidence="9">
    <location>
        <begin position="600"/>
        <end position="612"/>
    </location>
</feature>
<dbReference type="PROSITE" id="PS00028">
    <property type="entry name" value="ZINC_FINGER_C2H2_1"/>
    <property type="match status" value="5"/>
</dbReference>
<dbReference type="GO" id="GO:0010468">
    <property type="term" value="P:regulation of gene expression"/>
    <property type="evidence" value="ECO:0007669"/>
    <property type="project" value="TreeGrafter"/>
</dbReference>
<dbReference type="PROSITE" id="PS50157">
    <property type="entry name" value="ZINC_FINGER_C2H2_2"/>
    <property type="match status" value="5"/>
</dbReference>
<evidence type="ECO:0000313" key="11">
    <source>
        <dbReference type="EMBL" id="CAG7725959.1"/>
    </source>
</evidence>
<keyword evidence="3" id="KW-0677">Repeat</keyword>
<feature type="region of interest" description="Disordered" evidence="9">
    <location>
        <begin position="1"/>
        <end position="24"/>
    </location>
</feature>
<dbReference type="GO" id="GO:0005634">
    <property type="term" value="C:nucleus"/>
    <property type="evidence" value="ECO:0007669"/>
    <property type="project" value="TreeGrafter"/>
</dbReference>
<evidence type="ECO:0000256" key="3">
    <source>
        <dbReference type="ARBA" id="ARBA00022737"/>
    </source>
</evidence>
<protein>
    <recommendedName>
        <fullName evidence="10">C2H2-type domain-containing protein</fullName>
    </recommendedName>
</protein>
<keyword evidence="12" id="KW-1185">Reference proteome</keyword>
<dbReference type="Pfam" id="PF00096">
    <property type="entry name" value="zf-C2H2"/>
    <property type="match status" value="3"/>
</dbReference>
<keyword evidence="2" id="KW-0479">Metal-binding</keyword>
<evidence type="ECO:0000256" key="4">
    <source>
        <dbReference type="ARBA" id="ARBA00022771"/>
    </source>
</evidence>
<evidence type="ECO:0000256" key="8">
    <source>
        <dbReference type="PROSITE-ProRule" id="PRU00042"/>
    </source>
</evidence>
<dbReference type="OrthoDB" id="6105938at2759"/>
<keyword evidence="5" id="KW-0862">Zinc</keyword>
<comment type="caution">
    <text evidence="11">The sequence shown here is derived from an EMBL/GenBank/DDBJ whole genome shotgun (WGS) entry which is preliminary data.</text>
</comment>
<evidence type="ECO:0000256" key="9">
    <source>
        <dbReference type="SAM" id="MobiDB-lite"/>
    </source>
</evidence>
<keyword evidence="7" id="KW-0539">Nucleus</keyword>
<reference evidence="11" key="1">
    <citation type="submission" date="2021-06" db="EMBL/GenBank/DDBJ databases">
        <authorList>
            <person name="Hodson N. C."/>
            <person name="Mongue J. A."/>
            <person name="Jaron S. K."/>
        </authorList>
    </citation>
    <scope>NUCLEOTIDE SEQUENCE</scope>
</reference>
<feature type="domain" description="C2H2-type" evidence="10">
    <location>
        <begin position="521"/>
        <end position="548"/>
    </location>
</feature>
<dbReference type="EMBL" id="CAJVCH010128918">
    <property type="protein sequence ID" value="CAG7725959.1"/>
    <property type="molecule type" value="Genomic_DNA"/>
</dbReference>
<dbReference type="InterPro" id="IPR050331">
    <property type="entry name" value="Zinc_finger"/>
</dbReference>
<feature type="compositionally biased region" description="Basic residues" evidence="9">
    <location>
        <begin position="1"/>
        <end position="23"/>
    </location>
</feature>
<evidence type="ECO:0000256" key="6">
    <source>
        <dbReference type="ARBA" id="ARBA00023125"/>
    </source>
</evidence>
<dbReference type="PANTHER" id="PTHR16515">
    <property type="entry name" value="PR DOMAIN ZINC FINGER PROTEIN"/>
    <property type="match status" value="1"/>
</dbReference>
<name>A0A8J2P090_9HEXA</name>
<dbReference type="InterPro" id="IPR013087">
    <property type="entry name" value="Znf_C2H2_type"/>
</dbReference>
<evidence type="ECO:0000256" key="2">
    <source>
        <dbReference type="ARBA" id="ARBA00022723"/>
    </source>
</evidence>
<feature type="compositionally biased region" description="Low complexity" evidence="9">
    <location>
        <begin position="613"/>
        <end position="645"/>
    </location>
</feature>
<evidence type="ECO:0000256" key="7">
    <source>
        <dbReference type="ARBA" id="ARBA00023242"/>
    </source>
</evidence>
<feature type="domain" description="C2H2-type" evidence="10">
    <location>
        <begin position="493"/>
        <end position="521"/>
    </location>
</feature>
<keyword evidence="4 8" id="KW-0863">Zinc-finger</keyword>
<evidence type="ECO:0000256" key="1">
    <source>
        <dbReference type="ARBA" id="ARBA00004123"/>
    </source>
</evidence>
<keyword evidence="6" id="KW-0238">DNA-binding</keyword>
<dbReference type="GO" id="GO:0008270">
    <property type="term" value="F:zinc ion binding"/>
    <property type="evidence" value="ECO:0007669"/>
    <property type="project" value="UniProtKB-KW"/>
</dbReference>
<dbReference type="PANTHER" id="PTHR16515:SF2">
    <property type="entry name" value="PR DOMAIN ZINC FINGER PROTEIN 4"/>
    <property type="match status" value="1"/>
</dbReference>
<accession>A0A8J2P090</accession>
<evidence type="ECO:0000256" key="5">
    <source>
        <dbReference type="ARBA" id="ARBA00022833"/>
    </source>
</evidence>
<dbReference type="SMART" id="SM00355">
    <property type="entry name" value="ZnF_C2H2"/>
    <property type="match status" value="5"/>
</dbReference>
<evidence type="ECO:0000313" key="12">
    <source>
        <dbReference type="Proteomes" id="UP000708208"/>
    </source>
</evidence>
<feature type="domain" description="C2H2-type" evidence="10">
    <location>
        <begin position="408"/>
        <end position="436"/>
    </location>
</feature>
<feature type="region of interest" description="Disordered" evidence="9">
    <location>
        <begin position="588"/>
        <end position="652"/>
    </location>
</feature>
<organism evidence="11 12">
    <name type="scientific">Allacma fusca</name>
    <dbReference type="NCBI Taxonomy" id="39272"/>
    <lineage>
        <taxon>Eukaryota</taxon>
        <taxon>Metazoa</taxon>
        <taxon>Ecdysozoa</taxon>
        <taxon>Arthropoda</taxon>
        <taxon>Hexapoda</taxon>
        <taxon>Collembola</taxon>
        <taxon>Symphypleona</taxon>
        <taxon>Sminthuridae</taxon>
        <taxon>Allacma</taxon>
    </lineage>
</organism>
<feature type="domain" description="C2H2-type" evidence="10">
    <location>
        <begin position="465"/>
        <end position="492"/>
    </location>
</feature>
<comment type="subcellular location">
    <subcellularLocation>
        <location evidence="1">Nucleus</location>
    </subcellularLocation>
</comment>